<dbReference type="PANTHER" id="PTHR44227">
    <property type="match status" value="1"/>
</dbReference>
<accession>A0A0C2DHJ2</accession>
<dbReference type="AlphaFoldDB" id="A0A0C2DHJ2"/>
<dbReference type="PANTHER" id="PTHR44227:SF3">
    <property type="entry name" value="PROTEIN O-MANNOSYL-TRANSFERASE TMTC4"/>
    <property type="match status" value="1"/>
</dbReference>
<protein>
    <submittedName>
        <fullName evidence="4">Putative membrane protein</fullName>
    </submittedName>
</protein>
<feature type="transmembrane region" description="Helical" evidence="3">
    <location>
        <begin position="328"/>
        <end position="346"/>
    </location>
</feature>
<feature type="transmembrane region" description="Helical" evidence="3">
    <location>
        <begin position="358"/>
        <end position="380"/>
    </location>
</feature>
<sequence length="558" mass="60507">MLLALPSVLQGKLLDDHLWHAAALRGDAAWRFELLDGPAAQLRETGVLGWWAGDELQLSFMRPLASLSHTFDFRVWPEALWLMHLENVLLYAALILVVGWVLQRLFGPGRVAGLACLMFAIDELHATTVMWISARNTILAALFGVLALAAHIRWRAPKVGESRRWPFALAGPLCFALGLMSAEIGVAGLGYLLAYSLTRERGGWWARLAPLLPYLAITAVWRLSYIQMGFGAKASGLYIDPGQDPLGLLTALVLQTPALGFVALSLPVADALTTLVGPAWLGLPALGFVALAWVLAPLRDDPNARLLGLGMLAAALPLTLTAPTSRTMLMLSIGSAGLAAIAWERRYTPAFAGRLRRLGLGGLLVCQLVIAPLLFVPLSFAPLVIEPPHRALATMVPDDGRVVVVLNPPSEINALYPKAIRELDNETWPEHCYLLFAGLGAVSVERVDAHTLALETQHGWAASRVDQLSRDWSVRGFNPGDQIGLERAWAEVVAVGADQRPTQIRVHFDDDLDEVVVLGFDGATLTRWAPAEGERRVWTTSLTPALEGTSALEGNPPF</sequence>
<evidence type="ECO:0000313" key="4">
    <source>
        <dbReference type="EMBL" id="KIG19167.1"/>
    </source>
</evidence>
<dbReference type="Proteomes" id="UP000031599">
    <property type="component" value="Unassembled WGS sequence"/>
</dbReference>
<dbReference type="EMBL" id="JMCC02000004">
    <property type="protein sequence ID" value="KIG19167.1"/>
    <property type="molecule type" value="Genomic_DNA"/>
</dbReference>
<proteinExistence type="predicted"/>
<name>A0A0C2DHJ2_9BACT</name>
<keyword evidence="3" id="KW-1133">Transmembrane helix</keyword>
<reference evidence="4 5" key="1">
    <citation type="submission" date="2014-12" db="EMBL/GenBank/DDBJ databases">
        <title>Genome assembly of Enhygromyxa salina DSM 15201.</title>
        <authorList>
            <person name="Sharma G."/>
            <person name="Subramanian S."/>
        </authorList>
    </citation>
    <scope>NUCLEOTIDE SEQUENCE [LARGE SCALE GENOMIC DNA]</scope>
    <source>
        <strain evidence="4 5">DSM 15201</strain>
    </source>
</reference>
<organism evidence="4 5">
    <name type="scientific">Enhygromyxa salina</name>
    <dbReference type="NCBI Taxonomy" id="215803"/>
    <lineage>
        <taxon>Bacteria</taxon>
        <taxon>Pseudomonadati</taxon>
        <taxon>Myxococcota</taxon>
        <taxon>Polyangia</taxon>
        <taxon>Nannocystales</taxon>
        <taxon>Nannocystaceae</taxon>
        <taxon>Enhygromyxa</taxon>
    </lineage>
</organism>
<feature type="transmembrane region" description="Helical" evidence="3">
    <location>
        <begin position="246"/>
        <end position="269"/>
    </location>
</feature>
<dbReference type="InterPro" id="IPR052346">
    <property type="entry name" value="O-mannosyl-transferase_TMTC"/>
</dbReference>
<keyword evidence="3" id="KW-0812">Transmembrane</keyword>
<keyword evidence="3" id="KW-0472">Membrane</keyword>
<keyword evidence="2" id="KW-0802">TPR repeat</keyword>
<evidence type="ECO:0000256" key="3">
    <source>
        <dbReference type="SAM" id="Phobius"/>
    </source>
</evidence>
<evidence type="ECO:0000256" key="2">
    <source>
        <dbReference type="ARBA" id="ARBA00022803"/>
    </source>
</evidence>
<feature type="transmembrane region" description="Helical" evidence="3">
    <location>
        <begin position="168"/>
        <end position="192"/>
    </location>
</feature>
<comment type="caution">
    <text evidence="4">The sequence shown here is derived from an EMBL/GenBank/DDBJ whole genome shotgun (WGS) entry which is preliminary data.</text>
</comment>
<keyword evidence="1" id="KW-0677">Repeat</keyword>
<feature type="transmembrane region" description="Helical" evidence="3">
    <location>
        <begin position="275"/>
        <end position="296"/>
    </location>
</feature>
<evidence type="ECO:0000313" key="5">
    <source>
        <dbReference type="Proteomes" id="UP000031599"/>
    </source>
</evidence>
<feature type="transmembrane region" description="Helical" evidence="3">
    <location>
        <begin position="204"/>
        <end position="225"/>
    </location>
</feature>
<feature type="transmembrane region" description="Helical" evidence="3">
    <location>
        <begin position="81"/>
        <end position="102"/>
    </location>
</feature>
<evidence type="ECO:0000256" key="1">
    <source>
        <dbReference type="ARBA" id="ARBA00022737"/>
    </source>
</evidence>
<feature type="transmembrane region" description="Helical" evidence="3">
    <location>
        <begin position="138"/>
        <end position="156"/>
    </location>
</feature>
<gene>
    <name evidence="4" type="ORF">DB30_04632</name>
</gene>